<dbReference type="InterPro" id="IPR050362">
    <property type="entry name" value="Cation-dep_OMT"/>
</dbReference>
<dbReference type="GO" id="GO:0032259">
    <property type="term" value="P:methylation"/>
    <property type="evidence" value="ECO:0007669"/>
    <property type="project" value="UniProtKB-KW"/>
</dbReference>
<gene>
    <name evidence="5" type="ORF">EUX98_g2069</name>
</gene>
<keyword evidence="6" id="KW-1185">Reference proteome</keyword>
<dbReference type="Pfam" id="PF01596">
    <property type="entry name" value="Methyltransf_3"/>
    <property type="match status" value="1"/>
</dbReference>
<dbReference type="PANTHER" id="PTHR10509">
    <property type="entry name" value="O-METHYLTRANSFERASE-RELATED"/>
    <property type="match status" value="1"/>
</dbReference>
<keyword evidence="1" id="KW-0489">Methyltransferase</keyword>
<keyword evidence="3" id="KW-0949">S-adenosyl-L-methionine</keyword>
<dbReference type="InterPro" id="IPR029063">
    <property type="entry name" value="SAM-dependent_MTases_sf"/>
</dbReference>
<keyword evidence="2" id="KW-0808">Transferase</keyword>
<reference evidence="5 6" key="1">
    <citation type="submission" date="2019-02" db="EMBL/GenBank/DDBJ databases">
        <title>Genome sequencing of the rare red list fungi Antrodiella citrinella (Flaviporus citrinellus).</title>
        <authorList>
            <person name="Buettner E."/>
            <person name="Kellner H."/>
        </authorList>
    </citation>
    <scope>NUCLEOTIDE SEQUENCE [LARGE SCALE GENOMIC DNA]</scope>
    <source>
        <strain evidence="5 6">DSM 108506</strain>
    </source>
</reference>
<dbReference type="AlphaFoldDB" id="A0A4S4N889"/>
<accession>A0A4S4N889</accession>
<dbReference type="GO" id="GO:0008171">
    <property type="term" value="F:O-methyltransferase activity"/>
    <property type="evidence" value="ECO:0007669"/>
    <property type="project" value="InterPro"/>
</dbReference>
<organism evidence="5 6">
    <name type="scientific">Antrodiella citrinella</name>
    <dbReference type="NCBI Taxonomy" id="2447956"/>
    <lineage>
        <taxon>Eukaryota</taxon>
        <taxon>Fungi</taxon>
        <taxon>Dikarya</taxon>
        <taxon>Basidiomycota</taxon>
        <taxon>Agaricomycotina</taxon>
        <taxon>Agaricomycetes</taxon>
        <taxon>Polyporales</taxon>
        <taxon>Steccherinaceae</taxon>
        <taxon>Antrodiella</taxon>
    </lineage>
</organism>
<evidence type="ECO:0000256" key="4">
    <source>
        <dbReference type="ARBA" id="ARBA00023453"/>
    </source>
</evidence>
<evidence type="ECO:0000256" key="3">
    <source>
        <dbReference type="ARBA" id="ARBA00022691"/>
    </source>
</evidence>
<dbReference type="PANTHER" id="PTHR10509:SF14">
    <property type="entry name" value="CAFFEOYL-COA O-METHYLTRANSFERASE 3-RELATED"/>
    <property type="match status" value="1"/>
</dbReference>
<evidence type="ECO:0008006" key="7">
    <source>
        <dbReference type="Google" id="ProtNLM"/>
    </source>
</evidence>
<evidence type="ECO:0000313" key="5">
    <source>
        <dbReference type="EMBL" id="THH32110.1"/>
    </source>
</evidence>
<name>A0A4S4N889_9APHY</name>
<dbReference type="EMBL" id="SGPM01000029">
    <property type="protein sequence ID" value="THH32110.1"/>
    <property type="molecule type" value="Genomic_DNA"/>
</dbReference>
<evidence type="ECO:0000313" key="6">
    <source>
        <dbReference type="Proteomes" id="UP000308730"/>
    </source>
</evidence>
<sequence>MSISIEENWTRSDQFHNSFLTQPDETLEFALKNSTDHGLPSIQVTTSQGKYLNLIAKTIGARRILEIGTLGGFSTIWLARALPEDGKLISCELEQTYAEVARANLKNAGVQSKVEIIVAPAKETLSKMTPEQPFDLAFIDADKSSSLIYFLQAKRLVRKGGVVIVDNVVRRGTVADPAITNDSNEGVRSLLKHLKDDKDVEATTIAWVGEKGYDGFLYALLK</sequence>
<dbReference type="SUPFAM" id="SSF53335">
    <property type="entry name" value="S-adenosyl-L-methionine-dependent methyltransferases"/>
    <property type="match status" value="1"/>
</dbReference>
<evidence type="ECO:0000256" key="1">
    <source>
        <dbReference type="ARBA" id="ARBA00022603"/>
    </source>
</evidence>
<dbReference type="Proteomes" id="UP000308730">
    <property type="component" value="Unassembled WGS sequence"/>
</dbReference>
<proteinExistence type="inferred from homology"/>
<dbReference type="OrthoDB" id="10251242at2759"/>
<dbReference type="PROSITE" id="PS51682">
    <property type="entry name" value="SAM_OMT_I"/>
    <property type="match status" value="1"/>
</dbReference>
<comment type="similarity">
    <text evidence="4">Belongs to the class I-like SAM-binding methyltransferase superfamily. Cation-dependent O-methyltransferase family.</text>
</comment>
<dbReference type="GO" id="GO:0008757">
    <property type="term" value="F:S-adenosylmethionine-dependent methyltransferase activity"/>
    <property type="evidence" value="ECO:0007669"/>
    <property type="project" value="TreeGrafter"/>
</dbReference>
<evidence type="ECO:0000256" key="2">
    <source>
        <dbReference type="ARBA" id="ARBA00022679"/>
    </source>
</evidence>
<dbReference type="InterPro" id="IPR002935">
    <property type="entry name" value="SAM_O-MeTrfase"/>
</dbReference>
<dbReference type="CDD" id="cd02440">
    <property type="entry name" value="AdoMet_MTases"/>
    <property type="match status" value="1"/>
</dbReference>
<comment type="caution">
    <text evidence="5">The sequence shown here is derived from an EMBL/GenBank/DDBJ whole genome shotgun (WGS) entry which is preliminary data.</text>
</comment>
<dbReference type="Gene3D" id="3.40.50.150">
    <property type="entry name" value="Vaccinia Virus protein VP39"/>
    <property type="match status" value="1"/>
</dbReference>
<protein>
    <recommendedName>
        <fullName evidence="7">O-methyltransferase domain-containing protein</fullName>
    </recommendedName>
</protein>